<organism evidence="2 3">
    <name type="scientific">Sulfitobacter brevis</name>
    <dbReference type="NCBI Taxonomy" id="74348"/>
    <lineage>
        <taxon>Bacteria</taxon>
        <taxon>Pseudomonadati</taxon>
        <taxon>Pseudomonadota</taxon>
        <taxon>Alphaproteobacteria</taxon>
        <taxon>Rhodobacterales</taxon>
        <taxon>Roseobacteraceae</taxon>
        <taxon>Sulfitobacter</taxon>
    </lineage>
</organism>
<gene>
    <name evidence="2" type="ORF">SAMN04488523_12119</name>
</gene>
<dbReference type="AlphaFoldDB" id="A0A1I2GD41"/>
<evidence type="ECO:0000256" key="1">
    <source>
        <dbReference type="SAM" id="MobiDB-lite"/>
    </source>
</evidence>
<dbReference type="OrthoDB" id="6008408at2"/>
<feature type="compositionally biased region" description="Low complexity" evidence="1">
    <location>
        <begin position="515"/>
        <end position="525"/>
    </location>
</feature>
<dbReference type="Proteomes" id="UP000198977">
    <property type="component" value="Unassembled WGS sequence"/>
</dbReference>
<name>A0A1I2GD41_9RHOB</name>
<dbReference type="RefSeq" id="WP_093925360.1">
    <property type="nucleotide sequence ID" value="NZ_FOMW01000021.1"/>
</dbReference>
<dbReference type="STRING" id="74348.SAMN04488523_12119"/>
<accession>A0A1I2GD41</accession>
<evidence type="ECO:0008006" key="4">
    <source>
        <dbReference type="Google" id="ProtNLM"/>
    </source>
</evidence>
<evidence type="ECO:0000313" key="3">
    <source>
        <dbReference type="Proteomes" id="UP000198977"/>
    </source>
</evidence>
<feature type="region of interest" description="Disordered" evidence="1">
    <location>
        <begin position="510"/>
        <end position="534"/>
    </location>
</feature>
<evidence type="ECO:0000313" key="2">
    <source>
        <dbReference type="EMBL" id="SFF14666.1"/>
    </source>
</evidence>
<reference evidence="2 3" key="1">
    <citation type="submission" date="2016-10" db="EMBL/GenBank/DDBJ databases">
        <authorList>
            <person name="de Groot N.N."/>
        </authorList>
    </citation>
    <scope>NUCLEOTIDE SEQUENCE [LARGE SCALE GENOMIC DNA]</scope>
    <source>
        <strain evidence="2 3">DSM 11443</strain>
    </source>
</reference>
<protein>
    <recommendedName>
        <fullName evidence="4">Replication protein</fullName>
    </recommendedName>
</protein>
<dbReference type="EMBL" id="FOMW01000021">
    <property type="protein sequence ID" value="SFF14666.1"/>
    <property type="molecule type" value="Genomic_DNA"/>
</dbReference>
<sequence length="574" mass="66960">MSQLNRKTTHQLHSFPSNTIKLWIECETLPNYLEYYRQVYCEPERWDPVEHIELLHGQSPDKNNFFSIERNFESHIAGLTEEEIEAWIAEYPSIRKNVKEGRAWRPRSFQTRRLSGDDPDFVMMSYLDSLAGQKDVYVSMSEFGNPLYFGPQINLRKKEKEVGVPEKLLTQVMRYKRDQSNAHHVSALWLDFDNLYNHDLDHRQIAAAFLSSCDLLDKPRPTYIMFTGRGISPVWLLDKHHKVNSTKGCVLARWKLMMNELMDIFRDFQPDPAVVDIARVLRVAGTVNSKSLEVAYPLYVNKTATGEIMRYDIDELSDKILPICREQYLAIAQEKYEVQGKIWARENLKFRAARSARKKHRGQRSREHTIVEDLDKLRELRWGANRAIDDGMRDKWLLIRMSSFAHINAIPVLIKEIKKQGKSIGLSEDEAMSYMSTVIQRADQQVKLLQAQADGIDPASLCLKYYDPSQKSLLYRYSVKTMIKYLNISEEEMRAADLRILIAPDLRRERRRNRAASQRQQTTTPRSREEIASTAKREAHALRNKMDSQNWSIRAAAKELNMTPSKVQRILKHL</sequence>
<proteinExistence type="predicted"/>
<keyword evidence="3" id="KW-1185">Reference proteome</keyword>